<feature type="domain" description="EF-hand" evidence="9">
    <location>
        <begin position="344"/>
        <end position="379"/>
    </location>
</feature>
<evidence type="ECO:0000313" key="11">
    <source>
        <dbReference type="Proteomes" id="UP001367676"/>
    </source>
</evidence>
<dbReference type="InterPro" id="IPR002048">
    <property type="entry name" value="EF_hand_dom"/>
</dbReference>
<accession>A0AAN9Y0U2</accession>
<evidence type="ECO:0000256" key="4">
    <source>
        <dbReference type="ARBA" id="ARBA00022792"/>
    </source>
</evidence>
<feature type="domain" description="EF-hand" evidence="9">
    <location>
        <begin position="114"/>
        <end position="149"/>
    </location>
</feature>
<evidence type="ECO:0000256" key="7">
    <source>
        <dbReference type="ARBA" id="ARBA00023128"/>
    </source>
</evidence>
<dbReference type="Pfam" id="PF13499">
    <property type="entry name" value="EF-hand_7"/>
    <property type="match status" value="1"/>
</dbReference>
<name>A0AAN9Y0U2_9HEMI</name>
<dbReference type="GO" id="GO:0036444">
    <property type="term" value="P:calcium import into the mitochondrion"/>
    <property type="evidence" value="ECO:0007669"/>
    <property type="project" value="TreeGrafter"/>
</dbReference>
<evidence type="ECO:0000256" key="8">
    <source>
        <dbReference type="ARBA" id="ARBA00023136"/>
    </source>
</evidence>
<comment type="caution">
    <text evidence="10">The sequence shown here is derived from an EMBL/GenBank/DDBJ whole genome shotgun (WGS) entry which is preliminary data.</text>
</comment>
<comment type="subcellular location">
    <subcellularLocation>
        <location evidence="1">Mitochondrion inner membrane</location>
    </subcellularLocation>
    <subcellularLocation>
        <location evidence="2">Mitochondrion intermembrane space</location>
    </subcellularLocation>
</comment>
<dbReference type="EMBL" id="JBBCAQ010000034">
    <property type="protein sequence ID" value="KAK7580212.1"/>
    <property type="molecule type" value="Genomic_DNA"/>
</dbReference>
<evidence type="ECO:0000256" key="1">
    <source>
        <dbReference type="ARBA" id="ARBA00004273"/>
    </source>
</evidence>
<evidence type="ECO:0000256" key="2">
    <source>
        <dbReference type="ARBA" id="ARBA00004569"/>
    </source>
</evidence>
<evidence type="ECO:0000256" key="3">
    <source>
        <dbReference type="ARBA" id="ARBA00022737"/>
    </source>
</evidence>
<dbReference type="GO" id="GO:0051560">
    <property type="term" value="P:mitochondrial calcium ion homeostasis"/>
    <property type="evidence" value="ECO:0007669"/>
    <property type="project" value="TreeGrafter"/>
</dbReference>
<protein>
    <recommendedName>
        <fullName evidence="9">EF-hand domain-containing protein</fullName>
    </recommendedName>
</protein>
<dbReference type="SMART" id="SM00054">
    <property type="entry name" value="EFh"/>
    <property type="match status" value="2"/>
</dbReference>
<keyword evidence="7" id="KW-0496">Mitochondrion</keyword>
<gene>
    <name evidence="10" type="ORF">V9T40_000841</name>
</gene>
<dbReference type="PROSITE" id="PS00018">
    <property type="entry name" value="EF_HAND_1"/>
    <property type="match status" value="2"/>
</dbReference>
<reference evidence="10 11" key="1">
    <citation type="submission" date="2024-03" db="EMBL/GenBank/DDBJ databases">
        <title>Adaptation during the transition from Ophiocordyceps entomopathogen to insect associate is accompanied by gene loss and intensified selection.</title>
        <authorList>
            <person name="Ward C.M."/>
            <person name="Onetto C.A."/>
            <person name="Borneman A.R."/>
        </authorList>
    </citation>
    <scope>NUCLEOTIDE SEQUENCE [LARGE SCALE GENOMIC DNA]</scope>
    <source>
        <strain evidence="10">AWRI1</strain>
        <tissue evidence="10">Single Adult Female</tissue>
    </source>
</reference>
<dbReference type="GO" id="GO:0005509">
    <property type="term" value="F:calcium ion binding"/>
    <property type="evidence" value="ECO:0007669"/>
    <property type="project" value="InterPro"/>
</dbReference>
<dbReference type="InterPro" id="IPR039800">
    <property type="entry name" value="MICU1/2/3"/>
</dbReference>
<dbReference type="GO" id="GO:0005758">
    <property type="term" value="C:mitochondrial intermembrane space"/>
    <property type="evidence" value="ECO:0007669"/>
    <property type="project" value="UniProtKB-SubCell"/>
</dbReference>
<sequence>MEASFNRAEALKEKDEDFAPGLKLTSREKHFIKFASVEYDGQIYMTPQDFLESFVEEEPRPRLKRRQITKKEIDDIKHSTPALKKGSSQLFRSLRDKGIISYTEYLFLLSILTKPETGFLIAFNMFDTDGNQRVDKEEFLVILHLLSGQAKDRAAVSEEMRKAMEKIFSHAWADKHGENENAQTNVEASAENVVKDGEGLKRKNPVDTTLLIHFFGKKGNTTLKYEDFRRFMENLQTEVLEMEFQEFAKGAPTISEIDFARILLRYTHLDMKVCHMYLDRLLNRLKEEENIPPGISFSEFKIFCQFLNNLEDFTIAMRMYTLADHPISKGEFHRAVKICTGANLSSHLVSTVFNIFDEDGDGQLSYREFIAIMKDRLHRGFKSHIKGEGWEGFKTCIKQEFKSPVAR</sequence>
<evidence type="ECO:0000259" key="9">
    <source>
        <dbReference type="PROSITE" id="PS50222"/>
    </source>
</evidence>
<dbReference type="PROSITE" id="PS50222">
    <property type="entry name" value="EF_HAND_2"/>
    <property type="match status" value="2"/>
</dbReference>
<dbReference type="PANTHER" id="PTHR12294:SF13">
    <property type="entry name" value="MITOCHONDRIAL CALCIUM UPTAKE 3, ISOFORM D"/>
    <property type="match status" value="1"/>
</dbReference>
<dbReference type="InterPro" id="IPR011992">
    <property type="entry name" value="EF-hand-dom_pair"/>
</dbReference>
<dbReference type="Gene3D" id="1.10.238.10">
    <property type="entry name" value="EF-hand"/>
    <property type="match status" value="2"/>
</dbReference>
<keyword evidence="4" id="KW-0999">Mitochondrion inner membrane</keyword>
<evidence type="ECO:0000256" key="5">
    <source>
        <dbReference type="ARBA" id="ARBA00022837"/>
    </source>
</evidence>
<keyword evidence="6" id="KW-0809">Transit peptide</keyword>
<keyword evidence="11" id="KW-1185">Reference proteome</keyword>
<dbReference type="PANTHER" id="PTHR12294">
    <property type="entry name" value="EF HAND DOMAIN FAMILY A1,A2-RELATED"/>
    <property type="match status" value="1"/>
</dbReference>
<dbReference type="SUPFAM" id="SSF47473">
    <property type="entry name" value="EF-hand"/>
    <property type="match status" value="2"/>
</dbReference>
<dbReference type="GO" id="GO:1990246">
    <property type="term" value="C:uniplex complex"/>
    <property type="evidence" value="ECO:0007669"/>
    <property type="project" value="TreeGrafter"/>
</dbReference>
<keyword evidence="3" id="KW-0677">Repeat</keyword>
<evidence type="ECO:0000313" key="10">
    <source>
        <dbReference type="EMBL" id="KAK7580212.1"/>
    </source>
</evidence>
<dbReference type="InterPro" id="IPR018247">
    <property type="entry name" value="EF_Hand_1_Ca_BS"/>
</dbReference>
<dbReference type="AlphaFoldDB" id="A0AAN9Y0U2"/>
<dbReference type="Proteomes" id="UP001367676">
    <property type="component" value="Unassembled WGS sequence"/>
</dbReference>
<evidence type="ECO:0000256" key="6">
    <source>
        <dbReference type="ARBA" id="ARBA00022946"/>
    </source>
</evidence>
<proteinExistence type="predicted"/>
<keyword evidence="8" id="KW-0472">Membrane</keyword>
<organism evidence="10 11">
    <name type="scientific">Parthenolecanium corni</name>
    <dbReference type="NCBI Taxonomy" id="536013"/>
    <lineage>
        <taxon>Eukaryota</taxon>
        <taxon>Metazoa</taxon>
        <taxon>Ecdysozoa</taxon>
        <taxon>Arthropoda</taxon>
        <taxon>Hexapoda</taxon>
        <taxon>Insecta</taxon>
        <taxon>Pterygota</taxon>
        <taxon>Neoptera</taxon>
        <taxon>Paraneoptera</taxon>
        <taxon>Hemiptera</taxon>
        <taxon>Sternorrhyncha</taxon>
        <taxon>Coccoidea</taxon>
        <taxon>Coccidae</taxon>
        <taxon>Parthenolecanium</taxon>
    </lineage>
</organism>
<keyword evidence="5" id="KW-0106">Calcium</keyword>
<dbReference type="Pfam" id="PF13202">
    <property type="entry name" value="EF-hand_5"/>
    <property type="match status" value="1"/>
</dbReference>